<dbReference type="GO" id="GO:0005739">
    <property type="term" value="C:mitochondrion"/>
    <property type="evidence" value="ECO:0000318"/>
    <property type="project" value="GO_Central"/>
</dbReference>
<evidence type="ECO:0000256" key="8">
    <source>
        <dbReference type="SAM" id="Phobius"/>
    </source>
</evidence>
<feature type="transmembrane region" description="Helical" evidence="8">
    <location>
        <begin position="118"/>
        <end position="134"/>
    </location>
</feature>
<accession>A0A1U8AQ62</accession>
<evidence type="ECO:0000256" key="7">
    <source>
        <dbReference type="ARBA" id="ARBA00030253"/>
    </source>
</evidence>
<dbReference type="InterPro" id="IPR044878">
    <property type="entry name" value="UbiA_sf"/>
</dbReference>
<dbReference type="InterPro" id="IPR000537">
    <property type="entry name" value="UbiA_prenyltransferase"/>
</dbReference>
<dbReference type="KEGG" id="nnu:104606446"/>
<feature type="transmembrane region" description="Helical" evidence="8">
    <location>
        <begin position="185"/>
        <end position="205"/>
    </location>
</feature>
<evidence type="ECO:0000256" key="4">
    <source>
        <dbReference type="ARBA" id="ARBA00022989"/>
    </source>
</evidence>
<evidence type="ECO:0000313" key="10">
    <source>
        <dbReference type="RefSeq" id="XP_010269968.1"/>
    </source>
</evidence>
<dbReference type="OrthoDB" id="5211at2759"/>
<dbReference type="HAMAP" id="MF_00154">
    <property type="entry name" value="CyoE_CtaB"/>
    <property type="match status" value="1"/>
</dbReference>
<sequence length="459" mass="49239">MLRNSASFSSKLFYLSNTSPNHSIISSSNPLRSAAHGVQRGVFATHLCSTSAGISSSVESLKPGLEKPEGERAFRFVSPVTVINPSTLASASVSKARDAVESFRHYGRCYWELSKARLSMLVVATSGAGFVLGSGSAIDVAGLCCTCAGTMMVAASANSLNQVFEINNDAKMKRTRQRPLPSGRISIPHAAIWASTIGIAGTALLACKTNFLAAGLAASNLALYAFVYTPLKQIHPINTWVGAVVGAIPPLLGWAAASGQLTINGMILPAALYFWQIPHFMALAYLCRNDYAAGGFRMFSLADPSGQKTALVALRNCLYLLPLGFLAYDWGMTSGWFCLESTLLTLAISAGAVSFYRDRTTGNARKMFHASLLYLPVFMSGLLFHRKTDDKQGLTEKNPGVLLGLASSETWAEESENSIRWNRPKRESHAGIQPRPPVAFASVAPFPFLPAPLYANPDS</sequence>
<evidence type="ECO:0000256" key="6">
    <source>
        <dbReference type="ARBA" id="ARBA00023136"/>
    </source>
</evidence>
<dbReference type="GO" id="GO:0016020">
    <property type="term" value="C:membrane"/>
    <property type="evidence" value="ECO:0007669"/>
    <property type="project" value="UniProtKB-SubCell"/>
</dbReference>
<dbReference type="STRING" id="4432.A0A1U8AQ62"/>
<dbReference type="InterPro" id="IPR006369">
    <property type="entry name" value="Protohaem_IX_farnesylTrfase"/>
</dbReference>
<keyword evidence="5" id="KW-0350">Heme biosynthesis</keyword>
<evidence type="ECO:0000313" key="9">
    <source>
        <dbReference type="Proteomes" id="UP000189703"/>
    </source>
</evidence>
<dbReference type="FunFam" id="1.10.357.140:FF:000006">
    <property type="entry name" value="Protoheme IX farnesyltransferase, mitochondrial"/>
    <property type="match status" value="1"/>
</dbReference>
<dbReference type="eggNOG" id="KOG1380">
    <property type="taxonomic scope" value="Eukaryota"/>
</dbReference>
<reference evidence="10" key="1">
    <citation type="submission" date="2025-08" db="UniProtKB">
        <authorList>
            <consortium name="RefSeq"/>
        </authorList>
    </citation>
    <scope>IDENTIFICATION</scope>
</reference>
<comment type="subcellular location">
    <subcellularLocation>
        <location evidence="1">Membrane</location>
        <topology evidence="1">Multi-pass membrane protein</topology>
    </subcellularLocation>
</comment>
<evidence type="ECO:0000256" key="2">
    <source>
        <dbReference type="ARBA" id="ARBA00022679"/>
    </source>
</evidence>
<gene>
    <name evidence="10" type="primary">LOC104606446</name>
</gene>
<evidence type="ECO:0000256" key="3">
    <source>
        <dbReference type="ARBA" id="ARBA00022692"/>
    </source>
</evidence>
<dbReference type="PANTHER" id="PTHR43448">
    <property type="entry name" value="PROTOHEME IX FARNESYLTRANSFERASE, MITOCHONDRIAL"/>
    <property type="match status" value="1"/>
</dbReference>
<dbReference type="Proteomes" id="UP000189703">
    <property type="component" value="Unplaced"/>
</dbReference>
<feature type="transmembrane region" description="Helical" evidence="8">
    <location>
        <begin position="140"/>
        <end position="164"/>
    </location>
</feature>
<dbReference type="OMA" id="GCMVLHS"/>
<organism evidence="9 10">
    <name type="scientific">Nelumbo nucifera</name>
    <name type="common">Sacred lotus</name>
    <dbReference type="NCBI Taxonomy" id="4432"/>
    <lineage>
        <taxon>Eukaryota</taxon>
        <taxon>Viridiplantae</taxon>
        <taxon>Streptophyta</taxon>
        <taxon>Embryophyta</taxon>
        <taxon>Tracheophyta</taxon>
        <taxon>Spermatophyta</taxon>
        <taxon>Magnoliopsida</taxon>
        <taxon>Proteales</taxon>
        <taxon>Nelumbonaceae</taxon>
        <taxon>Nelumbo</taxon>
    </lineage>
</organism>
<feature type="transmembrane region" description="Helical" evidence="8">
    <location>
        <begin position="334"/>
        <end position="356"/>
    </location>
</feature>
<feature type="transmembrane region" description="Helical" evidence="8">
    <location>
        <begin position="240"/>
        <end position="257"/>
    </location>
</feature>
<dbReference type="Pfam" id="PF01040">
    <property type="entry name" value="UbiA"/>
    <property type="match status" value="1"/>
</dbReference>
<keyword evidence="4 8" id="KW-1133">Transmembrane helix</keyword>
<keyword evidence="3 8" id="KW-0812">Transmembrane</keyword>
<feature type="transmembrane region" description="Helical" evidence="8">
    <location>
        <begin position="211"/>
        <end position="228"/>
    </location>
</feature>
<dbReference type="Gene3D" id="1.10.357.140">
    <property type="entry name" value="UbiA prenyltransferase"/>
    <property type="match status" value="1"/>
</dbReference>
<keyword evidence="6 8" id="KW-0472">Membrane</keyword>
<feature type="transmembrane region" description="Helical" evidence="8">
    <location>
        <begin position="368"/>
        <end position="385"/>
    </location>
</feature>
<protein>
    <recommendedName>
        <fullName evidence="7">Heme O synthase</fullName>
    </recommendedName>
</protein>
<proteinExistence type="inferred from homology"/>
<dbReference type="PANTHER" id="PTHR43448:SF2">
    <property type="entry name" value="PROTOHEME IX FARNESYLTRANSFERASE, MITOCHONDRIAL"/>
    <property type="match status" value="1"/>
</dbReference>
<dbReference type="GO" id="GO:0008495">
    <property type="term" value="F:protoheme IX farnesyltransferase activity"/>
    <property type="evidence" value="ECO:0000318"/>
    <property type="project" value="GO_Central"/>
</dbReference>
<dbReference type="FunCoup" id="A0A1U8AQ62">
    <property type="interactions" value="3409"/>
</dbReference>
<dbReference type="InParanoid" id="A0A1U8AQ62"/>
<dbReference type="RefSeq" id="XP_010269968.1">
    <property type="nucleotide sequence ID" value="XM_010271666.2"/>
</dbReference>
<evidence type="ECO:0000256" key="1">
    <source>
        <dbReference type="ARBA" id="ARBA00004141"/>
    </source>
</evidence>
<dbReference type="GeneID" id="104606446"/>
<evidence type="ECO:0000256" key="5">
    <source>
        <dbReference type="ARBA" id="ARBA00023133"/>
    </source>
</evidence>
<dbReference type="AlphaFoldDB" id="A0A1U8AQ62"/>
<keyword evidence="9" id="KW-1185">Reference proteome</keyword>
<keyword evidence="2" id="KW-0808">Transferase</keyword>
<dbReference type="GO" id="GO:0006784">
    <property type="term" value="P:heme A biosynthetic process"/>
    <property type="evidence" value="ECO:0000318"/>
    <property type="project" value="GO_Central"/>
</dbReference>
<name>A0A1U8AQ62_NELNU</name>
<dbReference type="NCBIfam" id="TIGR01473">
    <property type="entry name" value="cyoE_ctaB"/>
    <property type="match status" value="1"/>
</dbReference>
<dbReference type="CDD" id="cd13957">
    <property type="entry name" value="PT_UbiA_Cox10"/>
    <property type="match status" value="1"/>
</dbReference>